<name>A0AA41YB17_9BACT</name>
<dbReference type="RefSeq" id="WP_282593637.1">
    <property type="nucleotide sequence ID" value="NZ_JAPAAF010000100.1"/>
</dbReference>
<keyword evidence="2" id="KW-1185">Reference proteome</keyword>
<protein>
    <submittedName>
        <fullName evidence="1">Uncharacterized protein</fullName>
    </submittedName>
</protein>
<evidence type="ECO:0000313" key="2">
    <source>
        <dbReference type="Proteomes" id="UP001163821"/>
    </source>
</evidence>
<proteinExistence type="predicted"/>
<dbReference type="Proteomes" id="UP001163821">
    <property type="component" value="Unassembled WGS sequence"/>
</dbReference>
<reference evidence="1" key="1">
    <citation type="submission" date="2022-10" db="EMBL/GenBank/DDBJ databases">
        <title>Gaoshiqiia sediminis gen. nov., sp. nov., isolated from coastal sediment.</title>
        <authorList>
            <person name="Yu W.X."/>
            <person name="Mu D.S."/>
            <person name="Du J.Z."/>
            <person name="Liang Y.Q."/>
        </authorList>
    </citation>
    <scope>NUCLEOTIDE SEQUENCE</scope>
    <source>
        <strain evidence="1">A06</strain>
    </source>
</reference>
<dbReference type="SUPFAM" id="SSF81593">
    <property type="entry name" value="Nucleotidyltransferase substrate binding subunit/domain"/>
    <property type="match status" value="1"/>
</dbReference>
<comment type="caution">
    <text evidence="1">The sequence shown here is derived from an EMBL/GenBank/DDBJ whole genome shotgun (WGS) entry which is preliminary data.</text>
</comment>
<dbReference type="AlphaFoldDB" id="A0AA41YB17"/>
<accession>A0AA41YB17</accession>
<sequence length="165" mass="19413">MTNDKRDKLHEALQLCTIHSERMSFAHEKIKKHFPLDKEKYLQLQPEELSFFDQLIFRFSKMQDSMGGRLFPAILENLGEEISSLPFIDRVSKLEQLNIISSADEWMLLRETRNLITHEYPFITDEVIEGLNLLYKHYQLIMEIWGNIVSYCHTRLPLAGGDLQS</sequence>
<dbReference type="EMBL" id="JAPAAF010000100">
    <property type="protein sequence ID" value="MCW0485051.1"/>
    <property type="molecule type" value="Genomic_DNA"/>
</dbReference>
<organism evidence="1 2">
    <name type="scientific">Gaoshiqia sediminis</name>
    <dbReference type="NCBI Taxonomy" id="2986998"/>
    <lineage>
        <taxon>Bacteria</taxon>
        <taxon>Pseudomonadati</taxon>
        <taxon>Bacteroidota</taxon>
        <taxon>Bacteroidia</taxon>
        <taxon>Marinilabiliales</taxon>
        <taxon>Prolixibacteraceae</taxon>
        <taxon>Gaoshiqia</taxon>
    </lineage>
</organism>
<gene>
    <name evidence="1" type="ORF">N2K84_20145</name>
</gene>
<dbReference type="Gene3D" id="1.20.120.330">
    <property type="entry name" value="Nucleotidyltransferases domain 2"/>
    <property type="match status" value="1"/>
</dbReference>
<evidence type="ECO:0000313" key="1">
    <source>
        <dbReference type="EMBL" id="MCW0485051.1"/>
    </source>
</evidence>